<dbReference type="HOGENOM" id="CLU_2705271_0_0_1"/>
<dbReference type="Proteomes" id="UP000002668">
    <property type="component" value="Genome"/>
</dbReference>
<proteinExistence type="predicted"/>
<evidence type="ECO:0000256" key="1">
    <source>
        <dbReference type="SAM" id="MobiDB-lite"/>
    </source>
</evidence>
<evidence type="ECO:0000313" key="3">
    <source>
        <dbReference type="Proteomes" id="UP000002668"/>
    </source>
</evidence>
<protein>
    <submittedName>
        <fullName evidence="2">Predicted protein</fullName>
    </submittedName>
</protein>
<name>E5A5B6_LEPMJ</name>
<keyword evidence="3" id="KW-1185">Reference proteome</keyword>
<sequence>MVHMVISREQRIAGSVVVDGGDIVLQHGSTHEDGSSLSIDGGCAMIDERWVDDDGEDGDGVGAGCHGSSSPCS</sequence>
<reference evidence="3" key="1">
    <citation type="journal article" date="2011" name="Nat. Commun.">
        <title>Effector diversification within compartments of the Leptosphaeria maculans genome affected by Repeat-Induced Point mutations.</title>
        <authorList>
            <person name="Rouxel T."/>
            <person name="Grandaubert J."/>
            <person name="Hane J.K."/>
            <person name="Hoede C."/>
            <person name="van de Wouw A.P."/>
            <person name="Couloux A."/>
            <person name="Dominguez V."/>
            <person name="Anthouard V."/>
            <person name="Bally P."/>
            <person name="Bourras S."/>
            <person name="Cozijnsen A.J."/>
            <person name="Ciuffetti L.M."/>
            <person name="Degrave A."/>
            <person name="Dilmaghani A."/>
            <person name="Duret L."/>
            <person name="Fudal I."/>
            <person name="Goodwin S.B."/>
            <person name="Gout L."/>
            <person name="Glaser N."/>
            <person name="Linglin J."/>
            <person name="Kema G.H.J."/>
            <person name="Lapalu N."/>
            <person name="Lawrence C.B."/>
            <person name="May K."/>
            <person name="Meyer M."/>
            <person name="Ollivier B."/>
            <person name="Poulain J."/>
            <person name="Schoch C.L."/>
            <person name="Simon A."/>
            <person name="Spatafora J.W."/>
            <person name="Stachowiak A."/>
            <person name="Turgeon B.G."/>
            <person name="Tyler B.M."/>
            <person name="Vincent D."/>
            <person name="Weissenbach J."/>
            <person name="Amselem J."/>
            <person name="Quesneville H."/>
            <person name="Oliver R.P."/>
            <person name="Wincker P."/>
            <person name="Balesdent M.-H."/>
            <person name="Howlett B.J."/>
        </authorList>
    </citation>
    <scope>NUCLEOTIDE SEQUENCE [LARGE SCALE GENOMIC DNA]</scope>
    <source>
        <strain evidence="3">JN3 / isolate v23.1.3 / race Av1-4-5-6-7-8</strain>
    </source>
</reference>
<evidence type="ECO:0000313" key="2">
    <source>
        <dbReference type="EMBL" id="CBX98814.1"/>
    </source>
</evidence>
<organism evidence="3">
    <name type="scientific">Leptosphaeria maculans (strain JN3 / isolate v23.1.3 / race Av1-4-5-6-7-8)</name>
    <name type="common">Blackleg fungus</name>
    <name type="synonym">Phoma lingam</name>
    <dbReference type="NCBI Taxonomy" id="985895"/>
    <lineage>
        <taxon>Eukaryota</taxon>
        <taxon>Fungi</taxon>
        <taxon>Dikarya</taxon>
        <taxon>Ascomycota</taxon>
        <taxon>Pezizomycotina</taxon>
        <taxon>Dothideomycetes</taxon>
        <taxon>Pleosporomycetidae</taxon>
        <taxon>Pleosporales</taxon>
        <taxon>Pleosporineae</taxon>
        <taxon>Leptosphaeriaceae</taxon>
        <taxon>Plenodomus</taxon>
        <taxon>Plenodomus lingam/Leptosphaeria maculans species complex</taxon>
    </lineage>
</organism>
<gene>
    <name evidence="2" type="ORF">LEMA_uP080530.1</name>
</gene>
<dbReference type="AlphaFoldDB" id="E5A5B6"/>
<dbReference type="InParanoid" id="E5A5B6"/>
<accession>E5A5B6</accession>
<dbReference type="EMBL" id="FP929134">
    <property type="protein sequence ID" value="CBX98814.1"/>
    <property type="molecule type" value="Genomic_DNA"/>
</dbReference>
<dbReference type="VEuPathDB" id="FungiDB:LEMA_uP080530.1"/>
<dbReference type="GeneID" id="13282300"/>
<feature type="region of interest" description="Disordered" evidence="1">
    <location>
        <begin position="51"/>
        <end position="73"/>
    </location>
</feature>